<comment type="catalytic activity">
    <reaction evidence="1">
        <text>ATP + protein L-histidine = ADP + protein N-phospho-L-histidine.</text>
        <dbReference type="EC" id="2.7.13.3"/>
    </reaction>
</comment>
<dbReference type="InterPro" id="IPR003661">
    <property type="entry name" value="HisK_dim/P_dom"/>
</dbReference>
<dbReference type="SUPFAM" id="SSF55874">
    <property type="entry name" value="ATPase domain of HSP90 chaperone/DNA topoisomerase II/histidine kinase"/>
    <property type="match status" value="1"/>
</dbReference>
<keyword evidence="9" id="KW-1185">Reference proteome</keyword>
<dbReference type="Proteomes" id="UP000182264">
    <property type="component" value="Chromosome"/>
</dbReference>
<dbReference type="SMART" id="SM00387">
    <property type="entry name" value="HATPase_c"/>
    <property type="match status" value="1"/>
</dbReference>
<evidence type="ECO:0000256" key="2">
    <source>
        <dbReference type="ARBA" id="ARBA00012438"/>
    </source>
</evidence>
<dbReference type="Gene3D" id="1.10.287.130">
    <property type="match status" value="1"/>
</dbReference>
<dbReference type="InterPro" id="IPR011006">
    <property type="entry name" value="CheY-like_superfamily"/>
</dbReference>
<dbReference type="PROSITE" id="PS50110">
    <property type="entry name" value="RESPONSE_REGULATORY"/>
    <property type="match status" value="1"/>
</dbReference>
<keyword evidence="5" id="KW-0175">Coiled coil</keyword>
<evidence type="ECO:0000256" key="3">
    <source>
        <dbReference type="ARBA" id="ARBA00022553"/>
    </source>
</evidence>
<dbReference type="Pfam" id="PF02518">
    <property type="entry name" value="HATPase_c"/>
    <property type="match status" value="1"/>
</dbReference>
<protein>
    <recommendedName>
        <fullName evidence="2">histidine kinase</fullName>
        <ecNumber evidence="2">2.7.13.3</ecNumber>
    </recommendedName>
</protein>
<organism evidence="8 9">
    <name type="scientific">Syntrophotalea acetylenica</name>
    <name type="common">Pelobacter acetylenicus</name>
    <dbReference type="NCBI Taxonomy" id="29542"/>
    <lineage>
        <taxon>Bacteria</taxon>
        <taxon>Pseudomonadati</taxon>
        <taxon>Thermodesulfobacteriota</taxon>
        <taxon>Desulfuromonadia</taxon>
        <taxon>Desulfuromonadales</taxon>
        <taxon>Syntrophotaleaceae</taxon>
        <taxon>Syntrophotalea</taxon>
    </lineage>
</organism>
<dbReference type="EMBL" id="CP015518">
    <property type="protein sequence ID" value="APG23618.1"/>
    <property type="molecule type" value="Genomic_DNA"/>
</dbReference>
<dbReference type="PANTHER" id="PTHR43547">
    <property type="entry name" value="TWO-COMPONENT HISTIDINE KINASE"/>
    <property type="match status" value="1"/>
</dbReference>
<dbReference type="OrthoDB" id="9808844at2"/>
<dbReference type="InterPro" id="IPR004358">
    <property type="entry name" value="Sig_transdc_His_kin-like_C"/>
</dbReference>
<evidence type="ECO:0000259" key="7">
    <source>
        <dbReference type="PROSITE" id="PS50110"/>
    </source>
</evidence>
<dbReference type="InterPro" id="IPR036097">
    <property type="entry name" value="HisK_dim/P_sf"/>
</dbReference>
<dbReference type="RefSeq" id="WP_072285431.1">
    <property type="nucleotide sequence ID" value="NZ_CP015455.1"/>
</dbReference>
<proteinExistence type="predicted"/>
<keyword evidence="3 4" id="KW-0597">Phosphoprotein</keyword>
<feature type="coiled-coil region" evidence="5">
    <location>
        <begin position="120"/>
        <end position="172"/>
    </location>
</feature>
<dbReference type="SMART" id="SM00388">
    <property type="entry name" value="HisKA"/>
    <property type="match status" value="1"/>
</dbReference>
<name>A0A1L3GD40_SYNAC</name>
<dbReference type="KEGG" id="pace:A6070_08815"/>
<dbReference type="AlphaFoldDB" id="A0A1L3GD40"/>
<evidence type="ECO:0000256" key="1">
    <source>
        <dbReference type="ARBA" id="ARBA00000085"/>
    </source>
</evidence>
<dbReference type="InterPro" id="IPR036890">
    <property type="entry name" value="HATPase_C_sf"/>
</dbReference>
<dbReference type="SUPFAM" id="SSF52172">
    <property type="entry name" value="CheY-like"/>
    <property type="match status" value="1"/>
</dbReference>
<accession>A0A1L3GD40</accession>
<reference evidence="8 9" key="1">
    <citation type="journal article" date="2017" name="Genome Announc.">
        <title>Complete Genome Sequences of Two Acetylene-Fermenting Pelobacter acetylenicus Strains.</title>
        <authorList>
            <person name="Sutton J.M."/>
            <person name="Baesman S.M."/>
            <person name="Fierst J.L."/>
            <person name="Poret-Peterson A.T."/>
            <person name="Oremland R.S."/>
            <person name="Dunlap D.S."/>
            <person name="Akob D.M."/>
        </authorList>
    </citation>
    <scope>NUCLEOTIDE SEQUENCE [LARGE SCALE GENOMIC DNA]</scope>
    <source>
        <strain evidence="8 9">DSM 3247</strain>
    </source>
</reference>
<dbReference type="Pfam" id="PF00512">
    <property type="entry name" value="HisKA"/>
    <property type="match status" value="1"/>
</dbReference>
<feature type="domain" description="Response regulatory" evidence="7">
    <location>
        <begin position="4"/>
        <end position="118"/>
    </location>
</feature>
<evidence type="ECO:0000313" key="9">
    <source>
        <dbReference type="Proteomes" id="UP000182264"/>
    </source>
</evidence>
<dbReference type="InterPro" id="IPR003594">
    <property type="entry name" value="HATPase_dom"/>
</dbReference>
<dbReference type="Pfam" id="PF00072">
    <property type="entry name" value="Response_reg"/>
    <property type="match status" value="1"/>
</dbReference>
<keyword evidence="8" id="KW-0808">Transferase</keyword>
<dbReference type="Gene3D" id="3.30.565.10">
    <property type="entry name" value="Histidine kinase-like ATPase, C-terminal domain"/>
    <property type="match status" value="1"/>
</dbReference>
<evidence type="ECO:0000256" key="5">
    <source>
        <dbReference type="SAM" id="Coils"/>
    </source>
</evidence>
<dbReference type="PROSITE" id="PS50109">
    <property type="entry name" value="HIS_KIN"/>
    <property type="match status" value="1"/>
</dbReference>
<evidence type="ECO:0000259" key="6">
    <source>
        <dbReference type="PROSITE" id="PS50109"/>
    </source>
</evidence>
<dbReference type="GO" id="GO:0000155">
    <property type="term" value="F:phosphorelay sensor kinase activity"/>
    <property type="evidence" value="ECO:0007669"/>
    <property type="project" value="InterPro"/>
</dbReference>
<dbReference type="EC" id="2.7.13.3" evidence="2"/>
<dbReference type="PANTHER" id="PTHR43547:SF2">
    <property type="entry name" value="HYBRID SIGNAL TRANSDUCTION HISTIDINE KINASE C"/>
    <property type="match status" value="1"/>
</dbReference>
<dbReference type="STRING" id="29542.A6070_08815"/>
<feature type="modified residue" description="4-aspartylphosphate" evidence="4">
    <location>
        <position position="53"/>
    </location>
</feature>
<dbReference type="PRINTS" id="PR00344">
    <property type="entry name" value="BCTRLSENSOR"/>
</dbReference>
<dbReference type="InterPro" id="IPR005467">
    <property type="entry name" value="His_kinase_dom"/>
</dbReference>
<dbReference type="Gene3D" id="3.40.50.2300">
    <property type="match status" value="1"/>
</dbReference>
<dbReference type="SMART" id="SM00448">
    <property type="entry name" value="REC"/>
    <property type="match status" value="1"/>
</dbReference>
<keyword evidence="8" id="KW-0418">Kinase</keyword>
<evidence type="ECO:0000256" key="4">
    <source>
        <dbReference type="PROSITE-ProRule" id="PRU00169"/>
    </source>
</evidence>
<dbReference type="SUPFAM" id="SSF47384">
    <property type="entry name" value="Homodimeric domain of signal transducing histidine kinase"/>
    <property type="match status" value="1"/>
</dbReference>
<feature type="domain" description="Histidine kinase" evidence="6">
    <location>
        <begin position="181"/>
        <end position="388"/>
    </location>
</feature>
<dbReference type="CDD" id="cd00082">
    <property type="entry name" value="HisKA"/>
    <property type="match status" value="1"/>
</dbReference>
<gene>
    <name evidence="8" type="ORF">A7E75_00210</name>
</gene>
<evidence type="ECO:0000313" key="8">
    <source>
        <dbReference type="EMBL" id="APG23618.1"/>
    </source>
</evidence>
<dbReference type="InterPro" id="IPR001789">
    <property type="entry name" value="Sig_transdc_resp-reg_receiver"/>
</dbReference>
<sequence length="391" mass="43907">MPNRILVVDDEAIILQLARMVLTSRGFEVLTAQSGQECLKIVSRQSPALVLLDYMMPVMDGMTTLRYLRQHHPDTYVIMLTGKGSEQIAVEVMKAGAADYILKPFKNQDLVERIENVLRIRRIEIHNRELRQERERLLNEIESWNLELERRVAEKTRELELAHAEILQAEKLAALGHVSAGMAHEIRNPLNAIGLFAQILKPVLAHDAEKSGYIDKLLYEVDRIDAILSKLLDASKGPKVTLKPVCLVETIDRILDGFDEQLKSCHVKVERQYEQVPPPIMADIGEIEQIFNNLFANSLYEMQHGGCLGVTVRYDSNKVSIAVSDTGSGIPKENLTKIFDPFFTTKAKGTGFGLSVVLRIVKTYQGHISVRSTEGEGTVFNLEFPLAVSCC</sequence>
<dbReference type="CDD" id="cd00156">
    <property type="entry name" value="REC"/>
    <property type="match status" value="1"/>
</dbReference>